<dbReference type="GO" id="GO:0042594">
    <property type="term" value="P:response to starvation"/>
    <property type="evidence" value="ECO:0007669"/>
    <property type="project" value="TreeGrafter"/>
</dbReference>
<dbReference type="GO" id="GO:0033993">
    <property type="term" value="P:response to lipid"/>
    <property type="evidence" value="ECO:0007669"/>
    <property type="project" value="TreeGrafter"/>
</dbReference>
<dbReference type="Pfam" id="PF00821">
    <property type="entry name" value="PEPCK_GTP"/>
    <property type="match status" value="1"/>
</dbReference>
<dbReference type="GO" id="GO:0046327">
    <property type="term" value="P:glycerol biosynthetic process from pyruvate"/>
    <property type="evidence" value="ECO:0007669"/>
    <property type="project" value="TreeGrafter"/>
</dbReference>
<dbReference type="GO" id="GO:0006094">
    <property type="term" value="P:gluconeogenesis"/>
    <property type="evidence" value="ECO:0007669"/>
    <property type="project" value="InterPro"/>
</dbReference>
<keyword evidence="3" id="KW-1185">Reference proteome</keyword>
<dbReference type="InterPro" id="IPR035077">
    <property type="entry name" value="PEP_carboxykinase_GTP_C"/>
</dbReference>
<dbReference type="AlphaFoldDB" id="A0AAQ4F7M7"/>
<dbReference type="InterPro" id="IPR008209">
    <property type="entry name" value="PEP_carboxykinase_GTP"/>
</dbReference>
<name>A0AAQ4F7M7_AMBAM</name>
<dbReference type="EMBL" id="JARKHS020006442">
    <property type="protein sequence ID" value="KAK8782638.1"/>
    <property type="molecule type" value="Genomic_DNA"/>
</dbReference>
<dbReference type="GO" id="GO:0004613">
    <property type="term" value="F:phosphoenolpyruvate carboxykinase (GTP) activity"/>
    <property type="evidence" value="ECO:0007669"/>
    <property type="project" value="TreeGrafter"/>
</dbReference>
<comment type="caution">
    <text evidence="2">The sequence shown here is derived from an EMBL/GenBank/DDBJ whole genome shotgun (WGS) entry which is preliminary data.</text>
</comment>
<proteinExistence type="predicted"/>
<dbReference type="GO" id="GO:0006107">
    <property type="term" value="P:oxaloacetate metabolic process"/>
    <property type="evidence" value="ECO:0007669"/>
    <property type="project" value="TreeGrafter"/>
</dbReference>
<dbReference type="Gene3D" id="2.170.8.10">
    <property type="entry name" value="Phosphoenolpyruvate Carboxykinase, domain 2"/>
    <property type="match status" value="1"/>
</dbReference>
<accession>A0AAQ4F7M7</accession>
<dbReference type="GO" id="GO:0005829">
    <property type="term" value="C:cytosol"/>
    <property type="evidence" value="ECO:0007669"/>
    <property type="project" value="TreeGrafter"/>
</dbReference>
<organism evidence="2 3">
    <name type="scientific">Amblyomma americanum</name>
    <name type="common">Lone star tick</name>
    <dbReference type="NCBI Taxonomy" id="6943"/>
    <lineage>
        <taxon>Eukaryota</taxon>
        <taxon>Metazoa</taxon>
        <taxon>Ecdysozoa</taxon>
        <taxon>Arthropoda</taxon>
        <taxon>Chelicerata</taxon>
        <taxon>Arachnida</taxon>
        <taxon>Acari</taxon>
        <taxon>Parasitiformes</taxon>
        <taxon>Ixodida</taxon>
        <taxon>Ixodoidea</taxon>
        <taxon>Ixodidae</taxon>
        <taxon>Amblyomminae</taxon>
        <taxon>Amblyomma</taxon>
    </lineage>
</organism>
<dbReference type="GO" id="GO:0019543">
    <property type="term" value="P:propionate catabolic process"/>
    <property type="evidence" value="ECO:0007669"/>
    <property type="project" value="TreeGrafter"/>
</dbReference>
<evidence type="ECO:0000259" key="1">
    <source>
        <dbReference type="Pfam" id="PF00821"/>
    </source>
</evidence>
<dbReference type="GO" id="GO:0071333">
    <property type="term" value="P:cellular response to glucose stimulus"/>
    <property type="evidence" value="ECO:0007669"/>
    <property type="project" value="TreeGrafter"/>
</dbReference>
<dbReference type="PANTHER" id="PTHR11561">
    <property type="entry name" value="PHOSPHOENOLPYRUVATE CARBOXYKINASE"/>
    <property type="match status" value="1"/>
</dbReference>
<dbReference type="SUPFAM" id="SSF53795">
    <property type="entry name" value="PEP carboxykinase-like"/>
    <property type="match status" value="1"/>
</dbReference>
<feature type="domain" description="Phosphoenolpyruvate carboxykinase C-terminal P-loop" evidence="1">
    <location>
        <begin position="1"/>
        <end position="94"/>
    </location>
</feature>
<evidence type="ECO:0000313" key="2">
    <source>
        <dbReference type="EMBL" id="KAK8782638.1"/>
    </source>
</evidence>
<reference evidence="2 3" key="1">
    <citation type="journal article" date="2023" name="Arcadia Sci">
        <title>De novo assembly of a long-read Amblyomma americanum tick genome.</title>
        <authorList>
            <person name="Chou S."/>
            <person name="Poskanzer K.E."/>
            <person name="Rollins M."/>
            <person name="Thuy-Boun P.S."/>
        </authorList>
    </citation>
    <scope>NUCLEOTIDE SEQUENCE [LARGE SCALE GENOMIC DNA]</scope>
    <source>
        <strain evidence="2">F_SG_1</strain>
        <tissue evidence="2">Salivary glands</tissue>
    </source>
</reference>
<gene>
    <name evidence="2" type="ORF">V5799_016018</name>
</gene>
<dbReference type="GO" id="GO:0030145">
    <property type="term" value="F:manganese ion binding"/>
    <property type="evidence" value="ECO:0007669"/>
    <property type="project" value="TreeGrafter"/>
</dbReference>
<evidence type="ECO:0000313" key="3">
    <source>
        <dbReference type="Proteomes" id="UP001321473"/>
    </source>
</evidence>
<dbReference type="Proteomes" id="UP001321473">
    <property type="component" value="Unassembled WGS sequence"/>
</dbReference>
<sequence length="140" mass="15365">MMTIQTNTIFTNVAETSDGDVWWEGLDLPPPDVTIKSWKNEPNWKPGDKSKTAAHPNARFCTPAGQCPIIDPAWEDPKGVPVSAIIFGGRRPEGPVSDKTRILASSFDAHILYSPFASRTILNAHKAIARHTRRTGCEGN</sequence>
<dbReference type="GO" id="GO:0005525">
    <property type="term" value="F:GTP binding"/>
    <property type="evidence" value="ECO:0007669"/>
    <property type="project" value="InterPro"/>
</dbReference>
<dbReference type="PANTHER" id="PTHR11561:SF0">
    <property type="entry name" value="PHOSPHOENOLPYRUVATE CARBOXYKINASE [GTP]-RELATED"/>
    <property type="match status" value="1"/>
</dbReference>
<protein>
    <recommendedName>
        <fullName evidence="1">Phosphoenolpyruvate carboxykinase C-terminal P-loop domain-containing protein</fullName>
    </recommendedName>
</protein>